<keyword evidence="2" id="KW-1185">Reference proteome</keyword>
<accession>A0A0L6VVW2</accession>
<evidence type="ECO:0000313" key="1">
    <source>
        <dbReference type="EMBL" id="KNZ64360.1"/>
    </source>
</evidence>
<gene>
    <name evidence="1" type="ORF">VP01_1038g14</name>
</gene>
<proteinExistence type="predicted"/>
<dbReference type="Proteomes" id="UP000037035">
    <property type="component" value="Unassembled WGS sequence"/>
</dbReference>
<name>A0A0L6VVW2_9BASI</name>
<dbReference type="EMBL" id="LAVV01000432">
    <property type="protein sequence ID" value="KNZ64360.1"/>
    <property type="molecule type" value="Genomic_DNA"/>
</dbReference>
<protein>
    <submittedName>
        <fullName evidence="1">Uncharacterized protein</fullName>
    </submittedName>
</protein>
<dbReference type="VEuPathDB" id="FungiDB:VP01_1038g14"/>
<dbReference type="AlphaFoldDB" id="A0A0L6VVW2"/>
<dbReference type="OrthoDB" id="1681765at2759"/>
<sequence length="202" mass="22600">MSQSVKRPGSIGIFECPLTKLVNPYNNYLTGSNYKIAILRGNPRQGVAILQVPSLTFKFSCAELIQDRFQNSGQTISKYVFLILSLESFLVPNYLVIVGHITSNPKFLPFFNKGAGYATPIHWISDATPIHWISNVTPIHWISDVTPIHWISDATPIHWISNATPIHLISPQKLEPISQIQSDPPGDIDRDPAFGKKWGLKI</sequence>
<evidence type="ECO:0000313" key="2">
    <source>
        <dbReference type="Proteomes" id="UP000037035"/>
    </source>
</evidence>
<comment type="caution">
    <text evidence="1">The sequence shown here is derived from an EMBL/GenBank/DDBJ whole genome shotgun (WGS) entry which is preliminary data.</text>
</comment>
<reference evidence="1 2" key="1">
    <citation type="submission" date="2015-08" db="EMBL/GenBank/DDBJ databases">
        <title>Next Generation Sequencing and Analysis of the Genome of Puccinia sorghi L Schw, the Causal Agent of Maize Common Rust.</title>
        <authorList>
            <person name="Rochi L."/>
            <person name="Burguener G."/>
            <person name="Darino M."/>
            <person name="Turjanski A."/>
            <person name="Kreff E."/>
            <person name="Dieguez M.J."/>
            <person name="Sacco F."/>
        </authorList>
    </citation>
    <scope>NUCLEOTIDE SEQUENCE [LARGE SCALE GENOMIC DNA]</scope>
    <source>
        <strain evidence="1 2">RO10H11247</strain>
    </source>
</reference>
<organism evidence="1 2">
    <name type="scientific">Puccinia sorghi</name>
    <dbReference type="NCBI Taxonomy" id="27349"/>
    <lineage>
        <taxon>Eukaryota</taxon>
        <taxon>Fungi</taxon>
        <taxon>Dikarya</taxon>
        <taxon>Basidiomycota</taxon>
        <taxon>Pucciniomycotina</taxon>
        <taxon>Pucciniomycetes</taxon>
        <taxon>Pucciniales</taxon>
        <taxon>Pucciniaceae</taxon>
        <taxon>Puccinia</taxon>
    </lineage>
</organism>